<accession>A0A9P7PWR5</accession>
<dbReference type="Proteomes" id="UP000732380">
    <property type="component" value="Unassembled WGS sequence"/>
</dbReference>
<evidence type="ECO:0000313" key="2">
    <source>
        <dbReference type="Proteomes" id="UP000732380"/>
    </source>
</evidence>
<evidence type="ECO:0000313" key="1">
    <source>
        <dbReference type="EMBL" id="KAG6108922.1"/>
    </source>
</evidence>
<comment type="caution">
    <text evidence="1">The sequence shown here is derived from an EMBL/GenBank/DDBJ whole genome shotgun (WGS) entry which is preliminary data.</text>
</comment>
<proteinExistence type="predicted"/>
<sequence>MTNPSSSVRAVAISRLRGTQGARTVYDAFAGCISDKASLVDVWEKKFYPALAKAVFELNSMARADERKKANQLTADNITDAVKDAVAEVLNTSKDAVY</sequence>
<gene>
    <name evidence="1" type="ORF">E4U13_006227</name>
</gene>
<reference evidence="1 2" key="1">
    <citation type="journal article" date="2020" name="bioRxiv">
        <title>Whole genome comparisons of ergot fungi reveals the divergence and evolution of species within the genus Claviceps are the result of varying mechanisms driving genome evolution and host range expansion.</title>
        <authorList>
            <person name="Wyka S.A."/>
            <person name="Mondo S.J."/>
            <person name="Liu M."/>
            <person name="Dettman J."/>
            <person name="Nalam V."/>
            <person name="Broders K.D."/>
        </authorList>
    </citation>
    <scope>NUCLEOTIDE SEQUENCE [LARGE SCALE GENOMIC DNA]</scope>
    <source>
        <strain evidence="1 2">LM576</strain>
    </source>
</reference>
<dbReference type="EMBL" id="SRQM01000530">
    <property type="protein sequence ID" value="KAG6108922.1"/>
    <property type="molecule type" value="Genomic_DNA"/>
</dbReference>
<dbReference type="AlphaFoldDB" id="A0A9P7PWR5"/>
<protein>
    <submittedName>
        <fullName evidence="1">Uncharacterized protein</fullName>
    </submittedName>
</protein>
<name>A0A9P7PWR5_9HYPO</name>
<keyword evidence="2" id="KW-1185">Reference proteome</keyword>
<organism evidence="1 2">
    <name type="scientific">Claviceps humidiphila</name>
    <dbReference type="NCBI Taxonomy" id="1294629"/>
    <lineage>
        <taxon>Eukaryota</taxon>
        <taxon>Fungi</taxon>
        <taxon>Dikarya</taxon>
        <taxon>Ascomycota</taxon>
        <taxon>Pezizomycotina</taxon>
        <taxon>Sordariomycetes</taxon>
        <taxon>Hypocreomycetidae</taxon>
        <taxon>Hypocreales</taxon>
        <taxon>Clavicipitaceae</taxon>
        <taxon>Claviceps</taxon>
    </lineage>
</organism>